<feature type="transmembrane region" description="Helical" evidence="6">
    <location>
        <begin position="107"/>
        <end position="126"/>
    </location>
</feature>
<dbReference type="Gene3D" id="1.20.1260.100">
    <property type="entry name" value="TspO/MBR protein"/>
    <property type="match status" value="1"/>
</dbReference>
<evidence type="ECO:0000256" key="5">
    <source>
        <dbReference type="ARBA" id="ARBA00023136"/>
    </source>
</evidence>
<evidence type="ECO:0000313" key="8">
    <source>
        <dbReference type="Proteomes" id="UP000288279"/>
    </source>
</evidence>
<dbReference type="OrthoDB" id="9795496at2"/>
<evidence type="ECO:0000256" key="3">
    <source>
        <dbReference type="ARBA" id="ARBA00022692"/>
    </source>
</evidence>
<dbReference type="InterPro" id="IPR038330">
    <property type="entry name" value="TspO/MBR-related_sf"/>
</dbReference>
<keyword evidence="3 6" id="KW-0812">Transmembrane</keyword>
<evidence type="ECO:0000256" key="1">
    <source>
        <dbReference type="ARBA" id="ARBA00004141"/>
    </source>
</evidence>
<dbReference type="GO" id="GO:0016020">
    <property type="term" value="C:membrane"/>
    <property type="evidence" value="ECO:0007669"/>
    <property type="project" value="UniProtKB-SubCell"/>
</dbReference>
<dbReference type="CDD" id="cd15904">
    <property type="entry name" value="TSPO_MBR"/>
    <property type="match status" value="1"/>
</dbReference>
<feature type="transmembrane region" description="Helical" evidence="6">
    <location>
        <begin position="7"/>
        <end position="27"/>
    </location>
</feature>
<accession>A0A432ZFS6</accession>
<comment type="subcellular location">
    <subcellularLocation>
        <location evidence="1">Membrane</location>
        <topology evidence="1">Multi-pass membrane protein</topology>
    </subcellularLocation>
</comment>
<feature type="transmembrane region" description="Helical" evidence="6">
    <location>
        <begin position="133"/>
        <end position="155"/>
    </location>
</feature>
<dbReference type="FunFam" id="1.20.1260.100:FF:000001">
    <property type="entry name" value="translocator protein 2"/>
    <property type="match status" value="1"/>
</dbReference>
<dbReference type="PIRSF" id="PIRSF005859">
    <property type="entry name" value="PBR"/>
    <property type="match status" value="1"/>
</dbReference>
<evidence type="ECO:0000313" key="7">
    <source>
        <dbReference type="EMBL" id="RUO76740.1"/>
    </source>
</evidence>
<dbReference type="GO" id="GO:0033013">
    <property type="term" value="P:tetrapyrrole metabolic process"/>
    <property type="evidence" value="ECO:0007669"/>
    <property type="project" value="UniProtKB-ARBA"/>
</dbReference>
<evidence type="ECO:0000256" key="6">
    <source>
        <dbReference type="SAM" id="Phobius"/>
    </source>
</evidence>
<sequence length="161" mass="18004">MSFKKQILGLIGWLLASVLVSVIGGLGSLNAPVFYRELNLPSWAPDAWLFGPVWTSLYTLMAIAAWLVWRQGGWENAKRALNLNVAQLAVNALWSWLFFAWYLGGVAFAEIIVLWLLIAATIQAYWKHHKVAAILLLPYLAWVTFAGALNLNLWLNNPGVL</sequence>
<keyword evidence="8" id="KW-1185">Reference proteome</keyword>
<dbReference type="Proteomes" id="UP000288279">
    <property type="component" value="Unassembled WGS sequence"/>
</dbReference>
<feature type="transmembrane region" description="Helical" evidence="6">
    <location>
        <begin position="81"/>
        <end position="101"/>
    </location>
</feature>
<dbReference type="Pfam" id="PF03073">
    <property type="entry name" value="TspO_MBR"/>
    <property type="match status" value="1"/>
</dbReference>
<organism evidence="7 8">
    <name type="scientific">Pseudidiomarina taiwanensis</name>
    <dbReference type="NCBI Taxonomy" id="337250"/>
    <lineage>
        <taxon>Bacteria</taxon>
        <taxon>Pseudomonadati</taxon>
        <taxon>Pseudomonadota</taxon>
        <taxon>Gammaproteobacteria</taxon>
        <taxon>Alteromonadales</taxon>
        <taxon>Idiomarinaceae</taxon>
        <taxon>Pseudidiomarina</taxon>
    </lineage>
</organism>
<proteinExistence type="inferred from homology"/>
<dbReference type="AlphaFoldDB" id="A0A432ZFS6"/>
<dbReference type="PANTHER" id="PTHR10057">
    <property type="entry name" value="PERIPHERAL-TYPE BENZODIAZEPINE RECEPTOR"/>
    <property type="match status" value="1"/>
</dbReference>
<keyword evidence="5 6" id="KW-0472">Membrane</keyword>
<dbReference type="InterPro" id="IPR004307">
    <property type="entry name" value="TspO_MBR"/>
</dbReference>
<dbReference type="EMBL" id="PIQG01000003">
    <property type="protein sequence ID" value="RUO76740.1"/>
    <property type="molecule type" value="Genomic_DNA"/>
</dbReference>
<comment type="similarity">
    <text evidence="2">Belongs to the TspO/BZRP family.</text>
</comment>
<reference evidence="7 8" key="1">
    <citation type="journal article" date="2011" name="Front. Microbiol.">
        <title>Genomic signatures of strain selection and enhancement in Bacillus atrophaeus var. globigii, a historical biowarfare simulant.</title>
        <authorList>
            <person name="Gibbons H.S."/>
            <person name="Broomall S.M."/>
            <person name="McNew L.A."/>
            <person name="Daligault H."/>
            <person name="Chapman C."/>
            <person name="Bruce D."/>
            <person name="Karavis M."/>
            <person name="Krepps M."/>
            <person name="McGregor P.A."/>
            <person name="Hong C."/>
            <person name="Park K.H."/>
            <person name="Akmal A."/>
            <person name="Feldman A."/>
            <person name="Lin J.S."/>
            <person name="Chang W.E."/>
            <person name="Higgs B.W."/>
            <person name="Demirev P."/>
            <person name="Lindquist J."/>
            <person name="Liem A."/>
            <person name="Fochler E."/>
            <person name="Read T.D."/>
            <person name="Tapia R."/>
            <person name="Johnson S."/>
            <person name="Bishop-Lilly K.A."/>
            <person name="Detter C."/>
            <person name="Han C."/>
            <person name="Sozhamannan S."/>
            <person name="Rosenzweig C.N."/>
            <person name="Skowronski E.W."/>
        </authorList>
    </citation>
    <scope>NUCLEOTIDE SEQUENCE [LARGE SCALE GENOMIC DNA]</scope>
    <source>
        <strain evidence="7 8">PIT1</strain>
    </source>
</reference>
<protein>
    <submittedName>
        <fullName evidence="7">Sensory protein</fullName>
    </submittedName>
</protein>
<name>A0A432ZFS6_9GAMM</name>
<dbReference type="PANTHER" id="PTHR10057:SF0">
    <property type="entry name" value="TRANSLOCATOR PROTEIN"/>
    <property type="match status" value="1"/>
</dbReference>
<feature type="transmembrane region" description="Helical" evidence="6">
    <location>
        <begin position="47"/>
        <end position="69"/>
    </location>
</feature>
<dbReference type="RefSeq" id="WP_126827655.1">
    <property type="nucleotide sequence ID" value="NZ_PIQG01000003.1"/>
</dbReference>
<comment type="caution">
    <text evidence="7">The sequence shown here is derived from an EMBL/GenBank/DDBJ whole genome shotgun (WGS) entry which is preliminary data.</text>
</comment>
<evidence type="ECO:0000256" key="4">
    <source>
        <dbReference type="ARBA" id="ARBA00022989"/>
    </source>
</evidence>
<evidence type="ECO:0000256" key="2">
    <source>
        <dbReference type="ARBA" id="ARBA00007524"/>
    </source>
</evidence>
<gene>
    <name evidence="7" type="ORF">CWI83_07395</name>
</gene>
<keyword evidence="4 6" id="KW-1133">Transmembrane helix</keyword>